<organism evidence="5 6">
    <name type="scientific">Renibacterium salmoninarum (strain ATCC 33209 / DSM 20767 / JCM 11484 / NBRC 15589 / NCIMB 2235)</name>
    <dbReference type="NCBI Taxonomy" id="288705"/>
    <lineage>
        <taxon>Bacteria</taxon>
        <taxon>Bacillati</taxon>
        <taxon>Actinomycetota</taxon>
        <taxon>Actinomycetes</taxon>
        <taxon>Micrococcales</taxon>
        <taxon>Micrococcaceae</taxon>
        <taxon>Renibacterium</taxon>
    </lineage>
</organism>
<sequence>MANLKTVAEKVGVSVSTVSNAYNKPDQLSSDLRTRIFDAAAELGYAGPDAAARTLRSGKSWTVGVVLTKKLSYAFSDPYAVTYLAGLTTACEAKGYGVLLIPAIEEGTQISALERASVDAVASFCLSPGDAALAVAKSRNVPIVYEDADSGPNTSWVSIDEQAAGRSLGKHLERLGHRNVVVVTNLRGGDQQNCQWADGGEITQLNDFGRYRGLTESMPEATIRVFNSAPNNSDAGRLAGELILDRHDRPTAIVCLSDVQALGVLEAMNVRGLQAGKDISLTGFDDIPAAAAAGLTTVRQPAFERGRLTGELLIDQELPNRQILLETELIVRSSTGPAPKTS</sequence>
<dbReference type="KEGG" id="rsa:RSal33209_0483"/>
<accession>A9WMA1</accession>
<feature type="domain" description="HTH lacI-type" evidence="4">
    <location>
        <begin position="2"/>
        <end position="57"/>
    </location>
</feature>
<dbReference type="Gene3D" id="3.40.50.2300">
    <property type="match status" value="2"/>
</dbReference>
<dbReference type="PROSITE" id="PS50932">
    <property type="entry name" value="HTH_LACI_2"/>
    <property type="match status" value="1"/>
</dbReference>
<dbReference type="Pfam" id="PF13377">
    <property type="entry name" value="Peripla_BP_3"/>
    <property type="match status" value="1"/>
</dbReference>
<keyword evidence="2" id="KW-0238">DNA-binding</keyword>
<gene>
    <name evidence="5" type="ordered locus">RSal33209_0483</name>
</gene>
<dbReference type="RefSeq" id="WP_012243937.1">
    <property type="nucleotide sequence ID" value="NC_010168.1"/>
</dbReference>
<dbReference type="InterPro" id="IPR028082">
    <property type="entry name" value="Peripla_BP_I"/>
</dbReference>
<keyword evidence="1" id="KW-0805">Transcription regulation</keyword>
<dbReference type="HOGENOM" id="CLU_037628_6_1_11"/>
<evidence type="ECO:0000259" key="4">
    <source>
        <dbReference type="PROSITE" id="PS50932"/>
    </source>
</evidence>
<evidence type="ECO:0000256" key="3">
    <source>
        <dbReference type="ARBA" id="ARBA00023163"/>
    </source>
</evidence>
<protein>
    <submittedName>
        <fullName evidence="5">Transcriptional regulator, LacI family</fullName>
    </submittedName>
</protein>
<dbReference type="PANTHER" id="PTHR30146">
    <property type="entry name" value="LACI-RELATED TRANSCRIPTIONAL REPRESSOR"/>
    <property type="match status" value="1"/>
</dbReference>
<dbReference type="InterPro" id="IPR000843">
    <property type="entry name" value="HTH_LacI"/>
</dbReference>
<dbReference type="GO" id="GO:0003700">
    <property type="term" value="F:DNA-binding transcription factor activity"/>
    <property type="evidence" value="ECO:0007669"/>
    <property type="project" value="TreeGrafter"/>
</dbReference>
<evidence type="ECO:0000313" key="5">
    <source>
        <dbReference type="EMBL" id="ABY22233.1"/>
    </source>
</evidence>
<name>A9WMA1_RENSM</name>
<dbReference type="STRING" id="288705.RSal33209_0483"/>
<evidence type="ECO:0000256" key="2">
    <source>
        <dbReference type="ARBA" id="ARBA00023125"/>
    </source>
</evidence>
<dbReference type="InterPro" id="IPR046335">
    <property type="entry name" value="LacI/GalR-like_sensor"/>
</dbReference>
<dbReference type="AlphaFoldDB" id="A9WMA1"/>
<dbReference type="GO" id="GO:0000976">
    <property type="term" value="F:transcription cis-regulatory region binding"/>
    <property type="evidence" value="ECO:0007669"/>
    <property type="project" value="TreeGrafter"/>
</dbReference>
<keyword evidence="3" id="KW-0804">Transcription</keyword>
<dbReference type="EMBL" id="CP000910">
    <property type="protein sequence ID" value="ABY22233.1"/>
    <property type="molecule type" value="Genomic_DNA"/>
</dbReference>
<proteinExistence type="predicted"/>
<reference evidence="6" key="1">
    <citation type="journal article" date="2008" name="J. Bacteriol.">
        <title>Genome sequence of the fish pathogen Renibacterium salmoninarum suggests reductive evolution away from an environmental Arthrobacter ancestor.</title>
        <authorList>
            <person name="Wiens G.D."/>
            <person name="Rockey D.D."/>
            <person name="Wu Z."/>
            <person name="Chang J."/>
            <person name="Levy R."/>
            <person name="Crane S."/>
            <person name="Chen D.S."/>
            <person name="Capri G.R."/>
            <person name="Burnett J.R."/>
            <person name="Sudheesh P.S."/>
            <person name="Schipma M.J."/>
            <person name="Burd H."/>
            <person name="Bhattacharyya A."/>
            <person name="Rhodes L.D."/>
            <person name="Kaul R."/>
            <person name="Strom M.S."/>
        </authorList>
    </citation>
    <scope>NUCLEOTIDE SEQUENCE [LARGE SCALE GENOMIC DNA]</scope>
    <source>
        <strain evidence="6">ATCC 33209 / DSM 20767 / JCM 11484 / NBRC 15589 / NCIMB 2235</strain>
    </source>
</reference>
<evidence type="ECO:0000313" key="6">
    <source>
        <dbReference type="Proteomes" id="UP000002007"/>
    </source>
</evidence>
<dbReference type="InterPro" id="IPR010982">
    <property type="entry name" value="Lambda_DNA-bd_dom_sf"/>
</dbReference>
<dbReference type="PANTHER" id="PTHR30146:SF138">
    <property type="entry name" value="TRANSCRIPTIONAL REGULATORY PROTEIN"/>
    <property type="match status" value="1"/>
</dbReference>
<keyword evidence="6" id="KW-1185">Reference proteome</keyword>
<dbReference type="SUPFAM" id="SSF47413">
    <property type="entry name" value="lambda repressor-like DNA-binding domains"/>
    <property type="match status" value="1"/>
</dbReference>
<dbReference type="SUPFAM" id="SSF53822">
    <property type="entry name" value="Periplasmic binding protein-like I"/>
    <property type="match status" value="1"/>
</dbReference>
<dbReference type="SMART" id="SM00354">
    <property type="entry name" value="HTH_LACI"/>
    <property type="match status" value="1"/>
</dbReference>
<dbReference type="Gene3D" id="1.10.260.40">
    <property type="entry name" value="lambda repressor-like DNA-binding domains"/>
    <property type="match status" value="1"/>
</dbReference>
<dbReference type="eggNOG" id="COG1609">
    <property type="taxonomic scope" value="Bacteria"/>
</dbReference>
<dbReference type="Pfam" id="PF00356">
    <property type="entry name" value="LacI"/>
    <property type="match status" value="1"/>
</dbReference>
<dbReference type="Proteomes" id="UP000002007">
    <property type="component" value="Chromosome"/>
</dbReference>
<dbReference type="CDD" id="cd01392">
    <property type="entry name" value="HTH_LacI"/>
    <property type="match status" value="1"/>
</dbReference>
<dbReference type="CDD" id="cd06279">
    <property type="entry name" value="PBP1_LacI-like"/>
    <property type="match status" value="1"/>
</dbReference>
<evidence type="ECO:0000256" key="1">
    <source>
        <dbReference type="ARBA" id="ARBA00023015"/>
    </source>
</evidence>